<proteinExistence type="predicted"/>
<dbReference type="EMBL" id="FOAF01000002">
    <property type="protein sequence ID" value="SEL38667.1"/>
    <property type="molecule type" value="Genomic_DNA"/>
</dbReference>
<keyword evidence="1" id="KW-0472">Membrane</keyword>
<name>A0A1H7PUF3_OLID1</name>
<organism evidence="2 3">
    <name type="scientific">Olivibacter domesticus</name>
    <name type="common">Pseudosphingobacterium domesticum</name>
    <dbReference type="NCBI Taxonomy" id="407022"/>
    <lineage>
        <taxon>Bacteria</taxon>
        <taxon>Pseudomonadati</taxon>
        <taxon>Bacteroidota</taxon>
        <taxon>Sphingobacteriia</taxon>
        <taxon>Sphingobacteriales</taxon>
        <taxon>Sphingobacteriaceae</taxon>
        <taxon>Olivibacter</taxon>
    </lineage>
</organism>
<dbReference type="AlphaFoldDB" id="A0A1H7PUF3"/>
<keyword evidence="3" id="KW-1185">Reference proteome</keyword>
<dbReference type="RefSeq" id="WP_093324266.1">
    <property type="nucleotide sequence ID" value="NZ_FOAF01000002.1"/>
</dbReference>
<keyword evidence="1" id="KW-1133">Transmembrane helix</keyword>
<gene>
    <name evidence="2" type="ORF">SAMN05661044_02341</name>
</gene>
<dbReference type="Proteomes" id="UP000199421">
    <property type="component" value="Unassembled WGS sequence"/>
</dbReference>
<dbReference type="OrthoDB" id="791023at2"/>
<reference evidence="3" key="1">
    <citation type="submission" date="2016-10" db="EMBL/GenBank/DDBJ databases">
        <authorList>
            <person name="Varghese N."/>
            <person name="Submissions S."/>
        </authorList>
    </citation>
    <scope>NUCLEOTIDE SEQUENCE [LARGE SCALE GENOMIC DNA]</scope>
    <source>
        <strain evidence="3">DSM 18733</strain>
    </source>
</reference>
<evidence type="ECO:0000256" key="1">
    <source>
        <dbReference type="SAM" id="Phobius"/>
    </source>
</evidence>
<dbReference type="Pfam" id="PF14014">
    <property type="entry name" value="DUF4230"/>
    <property type="match status" value="1"/>
</dbReference>
<protein>
    <recommendedName>
        <fullName evidence="4">DUF4230 domain-containing protein</fullName>
    </recommendedName>
</protein>
<accession>A0A1H7PUF3</accession>
<evidence type="ECO:0000313" key="2">
    <source>
        <dbReference type="EMBL" id="SEL38667.1"/>
    </source>
</evidence>
<dbReference type="STRING" id="407022.SAMN05661044_02341"/>
<evidence type="ECO:0008006" key="4">
    <source>
        <dbReference type="Google" id="ProtNLM"/>
    </source>
</evidence>
<keyword evidence="1" id="KW-0812">Transmembrane</keyword>
<dbReference type="InterPro" id="IPR025324">
    <property type="entry name" value="DUF4230"/>
</dbReference>
<feature type="transmembrane region" description="Helical" evidence="1">
    <location>
        <begin position="6"/>
        <end position="26"/>
    </location>
</feature>
<sequence length="194" mass="22346">MFKRFIYVIGTLVFIATLLVAGWLIYYKFDLGASKVEVKEDLMIERITDIGKLELVKYSMKDVIERKELRYFFPDQRVLFIAVGEVAGCIDLRQVSEKDIVKHGIDSVTIYLPQPEICYVRLDHKKSKVYDISGAWLPGDTQDLVEGIYKFAEQRLLKNAQEMDVLGKTKENASVIFKPMLENITGVRVNIAFR</sequence>
<evidence type="ECO:0000313" key="3">
    <source>
        <dbReference type="Proteomes" id="UP000199421"/>
    </source>
</evidence>